<keyword evidence="2" id="KW-1185">Reference proteome</keyword>
<organism evidence="1 2">
    <name type="scientific">Dipteronia dyeriana</name>
    <dbReference type="NCBI Taxonomy" id="168575"/>
    <lineage>
        <taxon>Eukaryota</taxon>
        <taxon>Viridiplantae</taxon>
        <taxon>Streptophyta</taxon>
        <taxon>Embryophyta</taxon>
        <taxon>Tracheophyta</taxon>
        <taxon>Spermatophyta</taxon>
        <taxon>Magnoliopsida</taxon>
        <taxon>eudicotyledons</taxon>
        <taxon>Gunneridae</taxon>
        <taxon>Pentapetalae</taxon>
        <taxon>rosids</taxon>
        <taxon>malvids</taxon>
        <taxon>Sapindales</taxon>
        <taxon>Sapindaceae</taxon>
        <taxon>Hippocastanoideae</taxon>
        <taxon>Acereae</taxon>
        <taxon>Dipteronia</taxon>
    </lineage>
</organism>
<dbReference type="AlphaFoldDB" id="A0AAE0CGR2"/>
<evidence type="ECO:0000313" key="2">
    <source>
        <dbReference type="Proteomes" id="UP001280121"/>
    </source>
</evidence>
<dbReference type="Proteomes" id="UP001280121">
    <property type="component" value="Unassembled WGS sequence"/>
</dbReference>
<sequence length="632" mass="71965">MFAMSWNVCGLGKLAKRRKVKSVVLTHKPLVLFLQESKLGTLDNKTFRDIGGCQLSRGIGVAADGSAGVIDIPLWEMSFTWSNNREVGSWARLDRFLVSPIILSWCPNLVQIGLPISISDHCAINLGVSKDNWGLRPFRFFNKWLEDKVLLAEVVKDKDKTSTKAIEEKLAKLDNTASSMAGRRLCVKKGSSVASGRRRNNFIEDLSLEGVKKSSPDEVKKGVADFFKKHYKKESWRRPTIGGVLQLAAYLLANSRWRVKRDLRQGDPLSSFLFNVAVEGLSALLRKVASMDMLKGIFFGDETVHVSHLQFADGTILFLQPKAEYLRNARRIFRCFELASGMSLNFNKSCLVHIGKRGEADTNWAAIFRCAKGGKKRKIHSLKWELLCKSKHDGGLGLGSILHKNKSLLVKWVWRFGAEEAPLWKKVICAKYCVSTEILRWDWNCGIKSSAFTKAVGNLFRQGNRSAHILEEGLKVVVGRGDRARLWSDIMVEDISLKVAFPRIYTLAVKKSGRIRYYWKCEGSEGMWEIILRRPLFNWEVEQWECCRVCLESVIIRDSLQRTISWVHDAKGFFSVKSFINCLRKGNSREEAELGRVWQGLCPPKIEIFVWQLLYGRVMVRLFSLITNNSYR</sequence>
<protein>
    <recommendedName>
        <fullName evidence="3">Reverse transcriptase domain-containing protein</fullName>
    </recommendedName>
</protein>
<evidence type="ECO:0008006" key="3">
    <source>
        <dbReference type="Google" id="ProtNLM"/>
    </source>
</evidence>
<dbReference type="Gene3D" id="3.60.10.10">
    <property type="entry name" value="Endonuclease/exonuclease/phosphatase"/>
    <property type="match status" value="2"/>
</dbReference>
<dbReference type="SUPFAM" id="SSF56219">
    <property type="entry name" value="DNase I-like"/>
    <property type="match status" value="1"/>
</dbReference>
<comment type="caution">
    <text evidence="1">The sequence shown here is derived from an EMBL/GenBank/DDBJ whole genome shotgun (WGS) entry which is preliminary data.</text>
</comment>
<proteinExistence type="predicted"/>
<name>A0AAE0CGR2_9ROSI</name>
<dbReference type="PANTHER" id="PTHR36617:SF5">
    <property type="entry name" value="OS05G0421675 PROTEIN"/>
    <property type="match status" value="1"/>
</dbReference>
<reference evidence="1" key="1">
    <citation type="journal article" date="2023" name="Plant J.">
        <title>Genome sequences and population genomics provide insights into the demographic history, inbreeding, and mutation load of two 'living fossil' tree species of Dipteronia.</title>
        <authorList>
            <person name="Feng Y."/>
            <person name="Comes H.P."/>
            <person name="Chen J."/>
            <person name="Zhu S."/>
            <person name="Lu R."/>
            <person name="Zhang X."/>
            <person name="Li P."/>
            <person name="Qiu J."/>
            <person name="Olsen K.M."/>
            <person name="Qiu Y."/>
        </authorList>
    </citation>
    <scope>NUCLEOTIDE SEQUENCE</scope>
    <source>
        <strain evidence="1">KIB01</strain>
    </source>
</reference>
<dbReference type="PANTHER" id="PTHR36617">
    <property type="entry name" value="PROTEIN, PUTATIVE-RELATED"/>
    <property type="match status" value="1"/>
</dbReference>
<accession>A0AAE0CGR2</accession>
<gene>
    <name evidence="1" type="ORF">Ddye_011330</name>
</gene>
<dbReference type="EMBL" id="JANJYI010000004">
    <property type="protein sequence ID" value="KAK2651474.1"/>
    <property type="molecule type" value="Genomic_DNA"/>
</dbReference>
<evidence type="ECO:0000313" key="1">
    <source>
        <dbReference type="EMBL" id="KAK2651474.1"/>
    </source>
</evidence>
<dbReference type="InterPro" id="IPR036691">
    <property type="entry name" value="Endo/exonu/phosph_ase_sf"/>
</dbReference>